<dbReference type="SMR" id="A0A0F4Z128"/>
<feature type="binding site" evidence="6">
    <location>
        <position position="310"/>
    </location>
    <ligand>
        <name>N-acetyl-D-glucosamine</name>
        <dbReference type="ChEBI" id="CHEBI:506227"/>
    </ligand>
</feature>
<dbReference type="GO" id="GO:0034480">
    <property type="term" value="F:phosphatidylcholine phospholipase C activity"/>
    <property type="evidence" value="ECO:0007669"/>
    <property type="project" value="UniProtKB-EC"/>
</dbReference>
<dbReference type="PANTHER" id="PTHR31956:SF25">
    <property type="entry name" value="SPECIFIC PHOSPHOLIPASE C, PUTATIVE-RELATED"/>
    <property type="match status" value="1"/>
</dbReference>
<feature type="binding site" evidence="6">
    <location>
        <position position="301"/>
    </location>
    <ligand>
        <name>N-acetyl-D-glucosamine</name>
        <dbReference type="ChEBI" id="CHEBI:506227"/>
    </ligand>
</feature>
<dbReference type="PANTHER" id="PTHR31956">
    <property type="entry name" value="NON-SPECIFIC PHOSPHOLIPASE C4-RELATED"/>
    <property type="match status" value="1"/>
</dbReference>
<feature type="chain" id="PRO_5002482203" evidence="3">
    <location>
        <begin position="22"/>
        <end position="467"/>
    </location>
</feature>
<reference evidence="6" key="2">
    <citation type="journal article" date="2023" name="J. Agric. Food Chem.">
        <title>Crystal Structure of Fungal Nonspecific Phospholipase C Unveils a Distinct Catalytic Mechanism.</title>
        <authorList>
            <person name="Feng C."/>
            <person name="Fang H."/>
            <person name="Wang F."/>
            <person name="Chen W."/>
            <person name="Xia L.C."/>
            <person name="Lan D."/>
            <person name="Wang Y."/>
        </authorList>
    </citation>
    <scope>X-RAY CRYSTALLOGRAPHY (2.50 ANGSTROMS)</scope>
    <scope>GLYCOSYLATION AT ASP-301 AND ASN-310</scope>
    <scope>DISULFIDE BONDS</scope>
</reference>
<feature type="disulfide bond" evidence="6">
    <location>
        <begin position="297"/>
        <end position="298"/>
    </location>
</feature>
<evidence type="ECO:0000256" key="2">
    <source>
        <dbReference type="SAM" id="MobiDB-lite"/>
    </source>
</evidence>
<evidence type="ECO:0000256" key="1">
    <source>
        <dbReference type="ARBA" id="ARBA00022801"/>
    </source>
</evidence>
<name>A0A0F4Z128_RASE3</name>
<dbReference type="EC" id="3.1.4.3" evidence="4"/>
<accession>A0A0F4Z128</accession>
<dbReference type="OrthoDB" id="5135119at2759"/>
<dbReference type="EMBL" id="LASV01000072">
    <property type="protein sequence ID" value="KKA24199.1"/>
    <property type="molecule type" value="Genomic_DNA"/>
</dbReference>
<feature type="region of interest" description="Disordered" evidence="2">
    <location>
        <begin position="446"/>
        <end position="467"/>
    </location>
</feature>
<dbReference type="GeneID" id="25314089"/>
<dbReference type="PDB" id="8K3G">
    <property type="method" value="X-ray"/>
    <property type="resolution" value="2.50 A"/>
    <property type="chains" value="A/B=1-467"/>
</dbReference>
<evidence type="ECO:0000313" key="5">
    <source>
        <dbReference type="Proteomes" id="UP000053958"/>
    </source>
</evidence>
<proteinExistence type="evidence at protein level"/>
<dbReference type="InterPro" id="IPR007312">
    <property type="entry name" value="Phosphoesterase"/>
</dbReference>
<feature type="signal peptide" evidence="3">
    <location>
        <begin position="1"/>
        <end position="21"/>
    </location>
</feature>
<dbReference type="Pfam" id="PF04185">
    <property type="entry name" value="Phosphoesterase"/>
    <property type="match status" value="1"/>
</dbReference>
<evidence type="ECO:0000256" key="3">
    <source>
        <dbReference type="SAM" id="SignalP"/>
    </source>
</evidence>
<feature type="disulfide bond" evidence="6">
    <location>
        <begin position="87"/>
        <end position="101"/>
    </location>
</feature>
<dbReference type="Gene3D" id="3.40.720.10">
    <property type="entry name" value="Alkaline Phosphatase, subunit A"/>
    <property type="match status" value="1"/>
</dbReference>
<comment type="caution">
    <text evidence="4">The sequence shown here is derived from an EMBL/GenBank/DDBJ whole genome shotgun (WGS) entry which is preliminary data.</text>
</comment>
<feature type="compositionally biased region" description="Low complexity" evidence="2">
    <location>
        <begin position="453"/>
        <end position="467"/>
    </location>
</feature>
<dbReference type="GO" id="GO:0009395">
    <property type="term" value="P:phospholipid catabolic process"/>
    <property type="evidence" value="ECO:0007669"/>
    <property type="project" value="TreeGrafter"/>
</dbReference>
<dbReference type="AlphaFoldDB" id="A0A0F4Z128"/>
<dbReference type="FunFam" id="3.40.720.10:FF:000052">
    <property type="entry name" value="Phosphatidylglycerol specific phospholipase, putative"/>
    <property type="match status" value="1"/>
</dbReference>
<evidence type="ECO:0000313" key="4">
    <source>
        <dbReference type="EMBL" id="KKA24199.1"/>
    </source>
</evidence>
<dbReference type="RefSeq" id="XP_013330811.1">
    <property type="nucleotide sequence ID" value="XM_013475357.1"/>
</dbReference>
<feature type="disulfide bond" evidence="6">
    <location>
        <begin position="196"/>
        <end position="207"/>
    </location>
</feature>
<gene>
    <name evidence="4" type="ORF">T310_1738</name>
</gene>
<keyword evidence="3" id="KW-0732">Signal</keyword>
<sequence>MKPDIALTGLLTVLAAASAAAQPVNNNNNNKNAPFGYKSGSPESIKNLKDKIQNVVWILLENRSFDNILGGFKRPGFDNPANNGPFCIPQNVSNPNSPKWCTKAKDFDSVLNDPSHSVTGNNMEFYGTFSPDNAAIASGKLQPSQQGFVDMQLVSYPKLDPQVAAEQVMGYYTEDEIPTIANLVDEFTVFNRWFSCVPGPTNPNRLCALAGTAAGHGTNDNSFDVSGIDIKGIFQVADEKGVSWKNYDGTNGAFLPDALFFNYTAKYKKQNVVPLENFFQDAYLGLLPQLSYINPSCCGLDTNSMHPTGNVSFGQVFVKQIYEAVRNGPQWDKTLILLTYDETGGFYDHVPPPLAVRPDNLTYTEKAPDGSTYTLTYNRLGGRMPTFLISPYAPKGYVEQEGIDPATGNSSVYSATSVLKTLGYLWDLEDLTPRVSHSPAFDHLIGPQLRSDTPTTLTTPHTFPTDV</sequence>
<protein>
    <submittedName>
        <fullName evidence="4">Phospholipase C</fullName>
        <ecNumber evidence="4">3.1.4.3</ecNumber>
    </submittedName>
</protein>
<keyword evidence="5" id="KW-1185">Reference proteome</keyword>
<dbReference type="InterPro" id="IPR017850">
    <property type="entry name" value="Alkaline_phosphatase_core_sf"/>
</dbReference>
<dbReference type="Proteomes" id="UP000053958">
    <property type="component" value="Unassembled WGS sequence"/>
</dbReference>
<dbReference type="STRING" id="1408163.A0A0F4Z128"/>
<keyword evidence="1 4" id="KW-0378">Hydrolase</keyword>
<organism evidence="4 5">
    <name type="scientific">Rasamsonia emersonii (strain ATCC 16479 / CBS 393.64 / IMI 116815)</name>
    <dbReference type="NCBI Taxonomy" id="1408163"/>
    <lineage>
        <taxon>Eukaryota</taxon>
        <taxon>Fungi</taxon>
        <taxon>Dikarya</taxon>
        <taxon>Ascomycota</taxon>
        <taxon>Pezizomycotina</taxon>
        <taxon>Eurotiomycetes</taxon>
        <taxon>Eurotiomycetidae</taxon>
        <taxon>Eurotiales</taxon>
        <taxon>Trichocomaceae</taxon>
        <taxon>Rasamsonia</taxon>
    </lineage>
</organism>
<evidence type="ECO:0007829" key="6">
    <source>
        <dbReference type="PDB" id="8K3G"/>
    </source>
</evidence>
<reference evidence="4 5" key="1">
    <citation type="submission" date="2015-04" db="EMBL/GenBank/DDBJ databases">
        <authorList>
            <person name="Heijne W.H."/>
            <person name="Fedorova N.D."/>
            <person name="Nierman W.C."/>
            <person name="Vollebregt A.W."/>
            <person name="Zhao Z."/>
            <person name="Wu L."/>
            <person name="Kumar M."/>
            <person name="Stam H."/>
            <person name="van den Berg M.A."/>
            <person name="Pel H.J."/>
        </authorList>
    </citation>
    <scope>NUCLEOTIDE SEQUENCE [LARGE SCALE GENOMIC DNA]</scope>
    <source>
        <strain evidence="4 5">CBS 393.64</strain>
    </source>
</reference>
<keyword evidence="6" id="KW-0002">3D-structure</keyword>